<sequence>MHGWPWLRIPSFAYGTGTQLRTEWRSRLTPITLRSSTLAPPTFSPRIRIAFG</sequence>
<protein>
    <submittedName>
        <fullName evidence="1">Uncharacterized protein</fullName>
    </submittedName>
</protein>
<reference evidence="1" key="1">
    <citation type="journal article" date="2015" name="Front. Microbiol.">
        <title>Combining genomic sequencing methods to explore viral diversity and reveal potential virus-host interactions.</title>
        <authorList>
            <person name="Chow C.E."/>
            <person name="Winget D.M."/>
            <person name="White R.A.III."/>
            <person name="Hallam S.J."/>
            <person name="Suttle C.A."/>
        </authorList>
    </citation>
    <scope>NUCLEOTIDE SEQUENCE</scope>
    <source>
        <strain evidence="1">Oxic1_1</strain>
    </source>
</reference>
<proteinExistence type="predicted"/>
<organism evidence="1">
    <name type="scientific">uncultured marine virus</name>
    <dbReference type="NCBI Taxonomy" id="186617"/>
    <lineage>
        <taxon>Viruses</taxon>
        <taxon>environmental samples</taxon>
    </lineage>
</organism>
<evidence type="ECO:0000313" key="1">
    <source>
        <dbReference type="EMBL" id="AKH47628.1"/>
    </source>
</evidence>
<dbReference type="EMBL" id="KR029596">
    <property type="protein sequence ID" value="AKH47628.1"/>
    <property type="molecule type" value="Genomic_DNA"/>
</dbReference>
<accession>A0A0F7L7V3</accession>
<reference evidence="1" key="2">
    <citation type="submission" date="2015-03" db="EMBL/GenBank/DDBJ databases">
        <authorList>
            <person name="Chow C.-E.T."/>
            <person name="Winget D.M."/>
            <person name="White R.A.III."/>
            <person name="Hallam S.J."/>
            <person name="Suttle C.A."/>
        </authorList>
    </citation>
    <scope>NUCLEOTIDE SEQUENCE</scope>
    <source>
        <strain evidence="1">Oxic1_1</strain>
    </source>
</reference>
<name>A0A0F7L7V3_9VIRU</name>